<keyword evidence="2" id="KW-1185">Reference proteome</keyword>
<reference evidence="1 2" key="1">
    <citation type="submission" date="2024-02" db="EMBL/GenBank/DDBJ databases">
        <title>Discinaceae phylogenomics.</title>
        <authorList>
            <person name="Dirks A.C."/>
            <person name="James T.Y."/>
        </authorList>
    </citation>
    <scope>NUCLEOTIDE SEQUENCE [LARGE SCALE GENOMIC DNA]</scope>
    <source>
        <strain evidence="1 2">ACD0624</strain>
    </source>
</reference>
<protein>
    <submittedName>
        <fullName evidence="1">Uncharacterized protein</fullName>
    </submittedName>
</protein>
<proteinExistence type="predicted"/>
<accession>A0ABR3G5W4</accession>
<name>A0ABR3G5W4_9PEZI</name>
<evidence type="ECO:0000313" key="2">
    <source>
        <dbReference type="Proteomes" id="UP001447188"/>
    </source>
</evidence>
<comment type="caution">
    <text evidence="1">The sequence shown here is derived from an EMBL/GenBank/DDBJ whole genome shotgun (WGS) entry which is preliminary data.</text>
</comment>
<organism evidence="1 2">
    <name type="scientific">Discina gigas</name>
    <dbReference type="NCBI Taxonomy" id="1032678"/>
    <lineage>
        <taxon>Eukaryota</taxon>
        <taxon>Fungi</taxon>
        <taxon>Dikarya</taxon>
        <taxon>Ascomycota</taxon>
        <taxon>Pezizomycotina</taxon>
        <taxon>Pezizomycetes</taxon>
        <taxon>Pezizales</taxon>
        <taxon>Discinaceae</taxon>
        <taxon>Discina</taxon>
    </lineage>
</organism>
<dbReference type="EMBL" id="JBBBZM010000262">
    <property type="protein sequence ID" value="KAL0631342.1"/>
    <property type="molecule type" value="Genomic_DNA"/>
</dbReference>
<evidence type="ECO:0000313" key="1">
    <source>
        <dbReference type="EMBL" id="KAL0631342.1"/>
    </source>
</evidence>
<dbReference type="Proteomes" id="UP001447188">
    <property type="component" value="Unassembled WGS sequence"/>
</dbReference>
<gene>
    <name evidence="1" type="ORF">Q9L58_009797</name>
</gene>
<sequence length="235" mass="25031">METLISTMVSLTEVQNEQATTLRNFAKIIAEVHQFTVQCSPHNVALMKDMNAFQATIASLTACIAALETAPSPPPLPPQDTTTGPSDQVLGLAARIDALEAAPPPPPPPPPPSLSLTPSFTTITKLQRQLVVTCDPTPPTTITNDAILASVNKELGTSGVRFIYARRSLKGNLVLQTAPAKTASEAIEQAELIAANLRDLECTPTLMFSKAVWTSFLVHNVPTSSTLKKQPQPSS</sequence>